<proteinExistence type="predicted"/>
<evidence type="ECO:0008006" key="4">
    <source>
        <dbReference type="Google" id="ProtNLM"/>
    </source>
</evidence>
<evidence type="ECO:0000313" key="2">
    <source>
        <dbReference type="EMBL" id="MFD2698018.1"/>
    </source>
</evidence>
<dbReference type="EMBL" id="JBHULZ010000041">
    <property type="protein sequence ID" value="MFD2698018.1"/>
    <property type="molecule type" value="Genomic_DNA"/>
</dbReference>
<dbReference type="RefSeq" id="WP_379046895.1">
    <property type="nucleotide sequence ID" value="NZ_JBHULZ010000041.1"/>
</dbReference>
<keyword evidence="3" id="KW-1185">Reference proteome</keyword>
<reference evidence="3" key="1">
    <citation type="journal article" date="2019" name="Int. J. Syst. Evol. Microbiol.">
        <title>The Global Catalogue of Microorganisms (GCM) 10K type strain sequencing project: providing services to taxonomists for standard genome sequencing and annotation.</title>
        <authorList>
            <consortium name="The Broad Institute Genomics Platform"/>
            <consortium name="The Broad Institute Genome Sequencing Center for Infectious Disease"/>
            <person name="Wu L."/>
            <person name="Ma J."/>
        </authorList>
    </citation>
    <scope>NUCLEOTIDE SEQUENCE [LARGE SCALE GENOMIC DNA]</scope>
    <source>
        <strain evidence="3">KCTC 42255</strain>
    </source>
</reference>
<comment type="caution">
    <text evidence="2">The sequence shown here is derived from an EMBL/GenBank/DDBJ whole genome shotgun (WGS) entry which is preliminary data.</text>
</comment>
<dbReference type="Proteomes" id="UP001597357">
    <property type="component" value="Unassembled WGS sequence"/>
</dbReference>
<feature type="transmembrane region" description="Helical" evidence="1">
    <location>
        <begin position="6"/>
        <end position="26"/>
    </location>
</feature>
<evidence type="ECO:0000313" key="3">
    <source>
        <dbReference type="Proteomes" id="UP001597357"/>
    </source>
</evidence>
<keyword evidence="1" id="KW-1133">Transmembrane helix</keyword>
<keyword evidence="1" id="KW-0812">Transmembrane</keyword>
<gene>
    <name evidence="2" type="ORF">ACFSQ0_08450</name>
</gene>
<accession>A0ABW5SER9</accession>
<name>A0ABW5SER9_9FLAO</name>
<protein>
    <recommendedName>
        <fullName evidence="4">DUF4446 family protein</fullName>
    </recommendedName>
</protein>
<keyword evidence="1" id="KW-0472">Membrane</keyword>
<sequence>MDQSSVLLGIVLLFAFIAPLFYTIIIKRKNTAIWEQKIRKKAAQMHLELDELEINTKLFLGINRVKQILIYGNLDEENLKVKSFGLTGLTCEIKQNRSKEKGIEQIVMLLKNQLQQSQIVFYNEEDDYNVEALAQLELAQKWQKAIS</sequence>
<organism evidence="2 3">
    <name type="scientific">Mesonia sediminis</name>
    <dbReference type="NCBI Taxonomy" id="1703946"/>
    <lineage>
        <taxon>Bacteria</taxon>
        <taxon>Pseudomonadati</taxon>
        <taxon>Bacteroidota</taxon>
        <taxon>Flavobacteriia</taxon>
        <taxon>Flavobacteriales</taxon>
        <taxon>Flavobacteriaceae</taxon>
        <taxon>Mesonia</taxon>
    </lineage>
</organism>
<evidence type="ECO:0000256" key="1">
    <source>
        <dbReference type="SAM" id="Phobius"/>
    </source>
</evidence>